<feature type="region of interest" description="Disordered" evidence="1">
    <location>
        <begin position="1"/>
        <end position="66"/>
    </location>
</feature>
<evidence type="ECO:0000313" key="2">
    <source>
        <dbReference type="EMBL" id="KEQ75992.1"/>
    </source>
</evidence>
<dbReference type="RefSeq" id="XP_013430483.1">
    <property type="nucleotide sequence ID" value="XM_013575029.1"/>
</dbReference>
<feature type="compositionally biased region" description="Basic and acidic residues" evidence="1">
    <location>
        <begin position="1"/>
        <end position="12"/>
    </location>
</feature>
<name>A0A074X1T0_9PEZI</name>
<dbReference type="GeneID" id="25416402"/>
<dbReference type="OrthoDB" id="2279190at2759"/>
<reference evidence="2 3" key="1">
    <citation type="journal article" date="2014" name="BMC Genomics">
        <title>Genome sequencing of four Aureobasidium pullulans varieties: biotechnological potential, stress tolerance, and description of new species.</title>
        <authorList>
            <person name="Gostin Ar C."/>
            <person name="Ohm R.A."/>
            <person name="Kogej T."/>
            <person name="Sonjak S."/>
            <person name="Turk M."/>
            <person name="Zajc J."/>
            <person name="Zalar P."/>
            <person name="Grube M."/>
            <person name="Sun H."/>
            <person name="Han J."/>
            <person name="Sharma A."/>
            <person name="Chiniquy J."/>
            <person name="Ngan C.Y."/>
            <person name="Lipzen A."/>
            <person name="Barry K."/>
            <person name="Grigoriev I.V."/>
            <person name="Gunde-Cimerman N."/>
        </authorList>
    </citation>
    <scope>NUCLEOTIDE SEQUENCE [LARGE SCALE GENOMIC DNA]</scope>
    <source>
        <strain evidence="2 3">CBS 147.97</strain>
    </source>
</reference>
<evidence type="ECO:0000256" key="1">
    <source>
        <dbReference type="SAM" id="MobiDB-lite"/>
    </source>
</evidence>
<dbReference type="HOGENOM" id="CLU_177957_0_0_1"/>
<keyword evidence="3" id="KW-1185">Reference proteome</keyword>
<dbReference type="PANTHER" id="PTHR35587">
    <property type="entry name" value="EXPRESSED PROTEIN"/>
    <property type="match status" value="1"/>
</dbReference>
<dbReference type="Proteomes" id="UP000027730">
    <property type="component" value="Unassembled WGS sequence"/>
</dbReference>
<proteinExistence type="predicted"/>
<gene>
    <name evidence="2" type="ORF">M436DRAFT_79259</name>
</gene>
<organism evidence="2 3">
    <name type="scientific">Aureobasidium namibiae CBS 147.97</name>
    <dbReference type="NCBI Taxonomy" id="1043004"/>
    <lineage>
        <taxon>Eukaryota</taxon>
        <taxon>Fungi</taxon>
        <taxon>Dikarya</taxon>
        <taxon>Ascomycota</taxon>
        <taxon>Pezizomycotina</taxon>
        <taxon>Dothideomycetes</taxon>
        <taxon>Dothideomycetidae</taxon>
        <taxon>Dothideales</taxon>
        <taxon>Saccotheciaceae</taxon>
        <taxon>Aureobasidium</taxon>
    </lineage>
</organism>
<dbReference type="AlphaFoldDB" id="A0A074X1T0"/>
<evidence type="ECO:0000313" key="3">
    <source>
        <dbReference type="Proteomes" id="UP000027730"/>
    </source>
</evidence>
<dbReference type="STRING" id="1043004.A0A074X1T0"/>
<dbReference type="PANTHER" id="PTHR35587:SF3">
    <property type="entry name" value="EXPRESSED PROTEIN"/>
    <property type="match status" value="1"/>
</dbReference>
<feature type="compositionally biased region" description="Polar residues" evidence="1">
    <location>
        <begin position="33"/>
        <end position="48"/>
    </location>
</feature>
<dbReference type="EMBL" id="KL584704">
    <property type="protein sequence ID" value="KEQ75992.1"/>
    <property type="molecule type" value="Genomic_DNA"/>
</dbReference>
<feature type="compositionally biased region" description="Basic and acidic residues" evidence="1">
    <location>
        <begin position="49"/>
        <end position="66"/>
    </location>
</feature>
<protein>
    <submittedName>
        <fullName evidence="2">Uncharacterized protein</fullName>
    </submittedName>
</protein>
<sequence>MADKVIKDDLTPKTHSTQNTPDVAKEPLPSGRNPLNGNPGNQLSQRNPSDAKSEDGKKKDDRDSSLKIKIELDLDVEVHLTARIKGDITIGLL</sequence>
<accession>A0A074X1T0</accession>